<evidence type="ECO:0000256" key="8">
    <source>
        <dbReference type="SAM" id="Coils"/>
    </source>
</evidence>
<feature type="region of interest" description="Disordered" evidence="9">
    <location>
        <begin position="1877"/>
        <end position="1910"/>
    </location>
</feature>
<feature type="compositionally biased region" description="Basic and acidic residues" evidence="9">
    <location>
        <begin position="833"/>
        <end position="847"/>
    </location>
</feature>
<sequence>MADQEYEQKVKEMQKYIPFLEQLIKKLKANKDDRRESQLNKVQMLYGLLTNKDKKLKLETLQKCETVLVKLCQKIEKTDVLPQSSSIPTTSSINTNDDSSQSNDDIAAPASPSEFDPILENHNPIVIPTERRQTPPPPTVKRSLDSLNDSNYKRYHDDGKLFDRGRNSVGSHSDHRRESGDNNKPSSSRRSPELFRRRSPNRDRNRQYEEELRKKYESLPPFTPTASKYQNQSSYVVPKPRLKTVRNTFTSDVLKSPPLTLDDLKDLMDDSEFKSGPPPVPAPVSAPIPAPVPAPIPPPMVAAAPLPTAAPIPKPAPPPFPPQRVDPRFDHHKDPRFDPRPDPRNFAISNAAPIDQIPPARMDPRNVNRVDPRFKRDMNIPQPVESPKQDYNEPKPVEAPVRLAYKYNPHPRREAPAAKLNEYDQHGQGMSRNEDHRGINHLPSVNPSDPRLRRQLSMMPTGNNCSPHMPSPIGNLPSPMANISSPMSPMANFMDPKLNHAMTDNHNSPNYGSNQQFFGNFQQPASMHMPQNLIHSNPFMSPVANRFKQLPPQPRTYGEYRKFKQSVERTQNKKPIGDAKKDQSNYGMNHSPLETTVKPMDFPTEAAAPNVLDTMYRNTNYKKDGGVGVQGFKIPKIRKEPQDTPKDGQSDDREKASSVSKDKKSTGPGSNKKDHVGSSTDKNQKPTAGAGKASVPSKAKVSQTKSRPEESTASSAEDSDFSGAGSENWDDDDDSDEFIFPKKKEVKQKVVKDSAEAPKDKNKNNDKAHPAPKKTVKTLVNHEEESEAKSKPKLSVEENVSAPSKVVSGKTDSQGKLQKEDVSSTENIIEPSDESKVDEAETPIEPKGKRKRKSDVPKEKVPVKVVKKDTVAKPRKEKEEGAPEEAEPKQSDVNQSTTAPELELETENNEEGSEELPDTIINSDISSKNIIEGKRRTRGSARFDPAFELSPIKPKSTNASPRTSKKSLNKSTEDNSQECAVSSTTTTNDLEPEEPKTTKKATRGRGRPSASAKKAQQHEQEEMAENEKDQAPSEPEATPSASTSNQQKDEITKEWLEGFLLNLFNPAKMSTNSVLTMLEKVLDTAKFQQVKEILCSEDSKPNDEQATTTAEENVTEAAPAASAKDTSKASAKDTSKPKKKKSELDRLNDDIRDMFICQGVLTATGRRMCSAISEKEGEIESEAVVPTPAPAPVAAPKPVNKAVAKPAVKPQTPKTPKRKKTSVFWRGNRRRKKGRGRPRKIAADENIEEEDHEKEDGEEEMTAEQIEEDDEDDMPLSQRKIRKKQEPKVSEGEEEVLKIVVGAGAGIEASSLVKVAEKSEIESDKLLDLPGGSKDEEEAIEKKEVKEEETKADVKCSTKSEADTNAQIEATKTEEDTKQEPEVKLDESDSKIEKDETVAVTNFRRGRGRPPKAKPVSITSKGEFKNDNPDMHSLSEYVSKCVLCPFIGRHMPNHYIHTHPQSEVFISRLPPKSQARLLANEGNKATGSMRKPPNKTLYMYDCPFCEIQNTFTRVGWVDHFGTHTGEYTFKCSECSRMLNFKTEIMKHIQKKCPRAQPIRLRSFVGLAKCVYGYICKKCNYIQMNSQSITEHLQKQHDCSGDDMITKVILLDCTNVPQVDGKARSGSSISQALGERGPKRARLALDVVTDAEQNLEVFVPNEQNDINLDTNIIQFMRDVSFNARGSPPRQSTMSVADRITERLKNASAQSSGNSSENTSNITSPEKPKSMAERLSERFNRLSPQAEQQKPDEPPKNENTSMDISKDNDVEAVAKSQDSDDDVIIISDGEEDAKPEGSTRVESTTTNDSKEQKVFQKQTEEAKTNTVNTIDDDDDWEDIETPPSPSCLETEPKSSTSDNKLKKNKRIYATLSRLYASIVQPQSKNKTEPSNSSTSGTSSNLGKPQDDKVDHKKAEATGMQRINKLGFSRKNEKTLKYHCLVEGCSFLYADIPEGLENHVVFEHPSLIWNGFCHICAKQITNEKDMKLVTELNHMQDVHINKSSVISIPSSTESSSDSVKEVKSRSLLKPITLNKPLSPPPLKIASAVSLNKASDIWKPLGVSSTQETKDKTNLPIVIKQVFSGGSPGILIQSGSNPTSPAMSTLKIAKVMSIADPAAVGDSPTSALTSTPKASIDSSGELQNHLPGKCRLKPWCKTSCTKSEHSIETLLQEKTLCVLFKCMGNDCDFISNTSHKFLNHSSYHFRQRKPDQSWRECCYCSEIAPNAGRLVAHVLKEHENEIYQCAYCFYRSCEEYNVITHQKVYHAGKDKNVIVLFGLKPQKRKEIENVAKSISEFVEPIRCRDCSKRFFCPMEFAGHFSEHISEFKTTYSCFFCKSWYDPVAIKDATSHLEKVHNIARYQCIYCKFGASERDDIDLHMADKHPAKLLFCCIRKGKLDASIEEKVYANTDIGIMIATLDSPVDEQYLHRCPYSEVELNSLGSSATELAAKEKQTPQTTTNAPNQDTEPPPSKVTTDPQVPSQPSTLRIEAVSSLHSSSETLTVPEATESTAGDSGENRETTILNAAADIVRSTGVPIDELFKCGFPDCDVVSTNFRTFRNHLGNSTKHHISDGSYPCYYCEEQFKGVLDCANHYFKHERHRYFCFLCFETGQTAGELVAHITQCHSVKAKSTIGTYALIKGYINAKKDFFFVCPNSVKAADVVRFGDRLLKMWERKKWSQMKKSFTADEIDQLPRQAIFVDELFCAICQYRTKVRTNLYRHLQFHKNEINVANIDPVNPVPCLNSSEKHFDKMTNLACSSHANKPPPPATAGPGTTGGALLSAANLESADSPNARRVARILPDFVPIKSRYTCGVPHCVHTITNQLALRKHLNVVHWNEKSYTCPHCNVVICANKICIDKIFTHLKYHDTDLYQCLSCGYLHFNRSVIQKHLTEHSGENMSYKIIKRWEGGVQTTLAKKTSPLEGSSPTHTGDTSKSNSSGAAMKWQCMLCKTKTSTQGQMSAHILVSHNLKYRYKCSKCTFGGVTIPAISEHAQKRHANAMVEVVCFYIKLTDEDIVQAKTIDTTPLWRRDPNKVRNIRGILMEEEPASSYPVETAPAVETDETLLSAEIEGTQTASAEATKNSVTQLSQVCHICTYVAPNMGDLHSHLAEYHPKEAESKDYLNYLFKFVCYHCKTTHQTMKDYRQHWDWVHKFDPSNSPVDPANAQNEGLAPLFTVLKRLQCLKCGQKNDYRELGIHHFLEHPKEPFATCEVENARRCSHCSFVYESDMAELSKHYEVEHKPAQEESPIPLPPSKPFGQHYLQSLAGLGSALQCFKCNICHIILNDMDACNLHCASQHNITQNAPCTVMQGTIYKCPTCQFCSPAEKTVTNHISNKLKNDNFSVHKSITKPAGISENDWPFAMLEVIFPNGFVVEKFRLLGTHPLGKLDAGEEVGDSPNSTGVIDISEDDDSLTPSQANRRSMKKVTSKRATVDQFDSDEEYLPSGSKKICKPSSTRTSIDSEQKTTSESDKPVEPYSFYGEKRASIDLGSIIANVIIDGVKKVDAAPSCSPKGHPAESTNEGDGASPMEIDESMATSTRQGGKETSQNEDIADEKLTN</sequence>
<feature type="compositionally biased region" description="Basic and acidic residues" evidence="9">
    <location>
        <begin position="1284"/>
        <end position="1293"/>
    </location>
</feature>
<dbReference type="EMBL" id="LR899012">
    <property type="protein sequence ID" value="CAD7086759.1"/>
    <property type="molecule type" value="Genomic_DNA"/>
</dbReference>
<feature type="compositionally biased region" description="Low complexity" evidence="9">
    <location>
        <begin position="84"/>
        <end position="106"/>
    </location>
</feature>
<keyword evidence="5" id="KW-0862">Zinc</keyword>
<name>A0A7R8UTG5_HERIL</name>
<feature type="compositionally biased region" description="Basic and acidic residues" evidence="9">
    <location>
        <begin position="780"/>
        <end position="796"/>
    </location>
</feature>
<accession>A0A7R8UTG5</accession>
<feature type="region of interest" description="Disordered" evidence="9">
    <location>
        <begin position="567"/>
        <end position="589"/>
    </location>
</feature>
<feature type="compositionally biased region" description="Acidic residues" evidence="9">
    <location>
        <begin position="728"/>
        <end position="737"/>
    </location>
</feature>
<organism evidence="11 12">
    <name type="scientific">Hermetia illucens</name>
    <name type="common">Black soldier fly</name>
    <dbReference type="NCBI Taxonomy" id="343691"/>
    <lineage>
        <taxon>Eukaryota</taxon>
        <taxon>Metazoa</taxon>
        <taxon>Ecdysozoa</taxon>
        <taxon>Arthropoda</taxon>
        <taxon>Hexapoda</taxon>
        <taxon>Insecta</taxon>
        <taxon>Pterygota</taxon>
        <taxon>Neoptera</taxon>
        <taxon>Endopterygota</taxon>
        <taxon>Diptera</taxon>
        <taxon>Brachycera</taxon>
        <taxon>Stratiomyomorpha</taxon>
        <taxon>Stratiomyidae</taxon>
        <taxon>Hermetiinae</taxon>
        <taxon>Hermetia</taxon>
    </lineage>
</organism>
<feature type="compositionally biased region" description="Acidic residues" evidence="9">
    <location>
        <begin position="1777"/>
        <end position="1789"/>
    </location>
</feature>
<feature type="compositionally biased region" description="Low complexity" evidence="9">
    <location>
        <begin position="2451"/>
        <end position="2463"/>
    </location>
</feature>
<dbReference type="Pfam" id="PF21538">
    <property type="entry name" value="Med15_M"/>
    <property type="match status" value="1"/>
</dbReference>
<gene>
    <name evidence="11" type="ORF">HERILL_LOCUS9507</name>
</gene>
<feature type="region of interest" description="Disordered" evidence="9">
    <location>
        <begin position="423"/>
        <end position="453"/>
    </location>
</feature>
<evidence type="ECO:0000256" key="2">
    <source>
        <dbReference type="ARBA" id="ARBA00022723"/>
    </source>
</evidence>
<feature type="region of interest" description="Disordered" evidence="9">
    <location>
        <begin position="3386"/>
        <end position="3425"/>
    </location>
</feature>
<feature type="compositionally biased region" description="Basic and acidic residues" evidence="9">
    <location>
        <begin position="1318"/>
        <end position="1327"/>
    </location>
</feature>
<evidence type="ECO:0000256" key="1">
    <source>
        <dbReference type="ARBA" id="ARBA00004123"/>
    </source>
</evidence>
<proteinExistence type="predicted"/>
<keyword evidence="3" id="KW-0677">Repeat</keyword>
<feature type="region of interest" description="Disordered" evidence="9">
    <location>
        <begin position="308"/>
        <end position="366"/>
    </location>
</feature>
<feature type="compositionally biased region" description="Basic and acidic residues" evidence="9">
    <location>
        <begin position="1724"/>
        <end position="1738"/>
    </location>
</feature>
<evidence type="ECO:0000256" key="6">
    <source>
        <dbReference type="ARBA" id="ARBA00023242"/>
    </source>
</evidence>
<feature type="compositionally biased region" description="Acidic residues" evidence="9">
    <location>
        <begin position="1828"/>
        <end position="1838"/>
    </location>
</feature>
<feature type="region of interest" description="Disordered" evidence="9">
    <location>
        <begin position="1405"/>
        <end position="1424"/>
    </location>
</feature>
<feature type="region of interest" description="Disordered" evidence="9">
    <location>
        <begin position="2444"/>
        <end position="2515"/>
    </location>
</feature>
<feature type="compositionally biased region" description="Low complexity" evidence="9">
    <location>
        <begin position="1196"/>
        <end position="1214"/>
    </location>
</feature>
<keyword evidence="6" id="KW-0539">Nucleus</keyword>
<keyword evidence="2" id="KW-0479">Metal-binding</keyword>
<dbReference type="Gene3D" id="3.30.160.60">
    <property type="entry name" value="Classic Zinc Finger"/>
    <property type="match status" value="2"/>
</dbReference>
<feature type="region of interest" description="Disordered" evidence="9">
    <location>
        <begin position="2916"/>
        <end position="2936"/>
    </location>
</feature>
<evidence type="ECO:0000256" key="4">
    <source>
        <dbReference type="ARBA" id="ARBA00022771"/>
    </source>
</evidence>
<dbReference type="SMART" id="SM00384">
    <property type="entry name" value="AT_hook"/>
    <property type="match status" value="3"/>
</dbReference>
<feature type="compositionally biased region" description="Polar residues" evidence="9">
    <location>
        <begin position="3534"/>
        <end position="3549"/>
    </location>
</feature>
<reference evidence="11 12" key="1">
    <citation type="submission" date="2020-11" db="EMBL/GenBank/DDBJ databases">
        <authorList>
            <person name="Wallbank WR R."/>
            <person name="Pardo Diaz C."/>
            <person name="Kozak K."/>
            <person name="Martin S."/>
            <person name="Jiggins C."/>
            <person name="Moest M."/>
            <person name="Warren A I."/>
            <person name="Generalovic N T."/>
            <person name="Byers J.R.P. K."/>
            <person name="Montejo-Kovacevich G."/>
            <person name="Yen C E."/>
        </authorList>
    </citation>
    <scope>NUCLEOTIDE SEQUENCE [LARGE SCALE GENOMIC DNA]</scope>
</reference>
<dbReference type="InterPro" id="IPR017956">
    <property type="entry name" value="AT_hook_DNA-bd_motif"/>
</dbReference>
<feature type="compositionally biased region" description="Polar residues" evidence="9">
    <location>
        <begin position="2469"/>
        <end position="2482"/>
    </location>
</feature>
<dbReference type="FunCoup" id="A0A7R8UTG5">
    <property type="interactions" value="16"/>
</dbReference>
<evidence type="ECO:0000256" key="3">
    <source>
        <dbReference type="ARBA" id="ARBA00022737"/>
    </source>
</evidence>
<dbReference type="GO" id="GO:0008270">
    <property type="term" value="F:zinc ion binding"/>
    <property type="evidence" value="ECO:0007669"/>
    <property type="project" value="UniProtKB-KW"/>
</dbReference>
<feature type="compositionally biased region" description="Polar residues" evidence="9">
    <location>
        <begin position="2490"/>
        <end position="2509"/>
    </location>
</feature>
<comment type="subcellular location">
    <subcellularLocation>
        <location evidence="1">Nucleus</location>
    </subcellularLocation>
</comment>
<evidence type="ECO:0000256" key="9">
    <source>
        <dbReference type="SAM" id="MobiDB-lite"/>
    </source>
</evidence>
<feature type="compositionally biased region" description="Acidic residues" evidence="9">
    <location>
        <begin position="902"/>
        <end position="917"/>
    </location>
</feature>
<evidence type="ECO:0000256" key="5">
    <source>
        <dbReference type="ARBA" id="ARBA00022833"/>
    </source>
</evidence>
<feature type="region of interest" description="Disordered" evidence="9">
    <location>
        <begin position="1703"/>
        <end position="1860"/>
    </location>
</feature>
<feature type="compositionally biased region" description="Basic and acidic residues" evidence="9">
    <location>
        <begin position="637"/>
        <end position="676"/>
    </location>
</feature>
<feature type="domain" description="C2H2-type" evidence="10">
    <location>
        <begin position="2808"/>
        <end position="2838"/>
    </location>
</feature>
<feature type="region of interest" description="Disordered" evidence="9">
    <location>
        <begin position="3439"/>
        <end position="3475"/>
    </location>
</feature>
<feature type="compositionally biased region" description="Basic and acidic residues" evidence="9">
    <location>
        <begin position="1340"/>
        <end position="1362"/>
    </location>
</feature>
<dbReference type="OrthoDB" id="4737882at2759"/>
<keyword evidence="4 7" id="KW-0863">Zinc-finger</keyword>
<dbReference type="GO" id="GO:0005634">
    <property type="term" value="C:nucleus"/>
    <property type="evidence" value="ECO:0007669"/>
    <property type="project" value="UniProtKB-SubCell"/>
</dbReference>
<feature type="compositionally biased region" description="Basic and acidic residues" evidence="9">
    <location>
        <begin position="854"/>
        <end position="890"/>
    </location>
</feature>
<evidence type="ECO:0000259" key="10">
    <source>
        <dbReference type="PROSITE" id="PS50157"/>
    </source>
</evidence>
<feature type="compositionally biased region" description="Basic and acidic residues" evidence="9">
    <location>
        <begin position="325"/>
        <end position="343"/>
    </location>
</feature>
<dbReference type="Proteomes" id="UP000594454">
    <property type="component" value="Chromosome 4"/>
</dbReference>
<feature type="coiled-coil region" evidence="8">
    <location>
        <begin position="10"/>
        <end position="40"/>
    </location>
</feature>
<feature type="compositionally biased region" description="Basic and acidic residues" evidence="9">
    <location>
        <begin position="151"/>
        <end position="181"/>
    </location>
</feature>
<feature type="compositionally biased region" description="Basic and acidic residues" evidence="9">
    <location>
        <begin position="1371"/>
        <end position="1391"/>
    </location>
</feature>
<dbReference type="InterPro" id="IPR013087">
    <property type="entry name" value="Znf_C2H2_type"/>
</dbReference>
<dbReference type="SMART" id="SM00355">
    <property type="entry name" value="ZnF_C2H2"/>
    <property type="match status" value="24"/>
</dbReference>
<feature type="compositionally biased region" description="Polar residues" evidence="9">
    <location>
        <begin position="977"/>
        <end position="989"/>
    </location>
</feature>
<evidence type="ECO:0000313" key="11">
    <source>
        <dbReference type="EMBL" id="CAD7086759.1"/>
    </source>
</evidence>
<feature type="region of interest" description="Disordered" evidence="9">
    <location>
        <begin position="3504"/>
        <end position="3558"/>
    </location>
</feature>
<feature type="compositionally biased region" description="Low complexity" evidence="9">
    <location>
        <begin position="1104"/>
        <end position="1124"/>
    </location>
</feature>
<feature type="compositionally biased region" description="Basic and acidic residues" evidence="9">
    <location>
        <begin position="1016"/>
        <end position="1031"/>
    </location>
</feature>
<feature type="compositionally biased region" description="Basic and acidic residues" evidence="9">
    <location>
        <begin position="739"/>
        <end position="769"/>
    </location>
</feature>
<feature type="compositionally biased region" description="Basic and acidic residues" evidence="9">
    <location>
        <begin position="1125"/>
        <end position="1145"/>
    </location>
</feature>
<evidence type="ECO:0000313" key="12">
    <source>
        <dbReference type="Proteomes" id="UP000594454"/>
    </source>
</evidence>
<feature type="compositionally biased region" description="Low complexity" evidence="9">
    <location>
        <begin position="920"/>
        <end position="930"/>
    </location>
</feature>
<feature type="compositionally biased region" description="Basic and acidic residues" evidence="9">
    <location>
        <begin position="3459"/>
        <end position="3473"/>
    </location>
</feature>
<dbReference type="PROSITE" id="PS00028">
    <property type="entry name" value="ZINC_FINGER_C2H2_1"/>
    <property type="match status" value="3"/>
</dbReference>
<feature type="region of interest" description="Disordered" evidence="9">
    <location>
        <begin position="80"/>
        <end position="208"/>
    </location>
</feature>
<feature type="compositionally biased region" description="Basic residues" evidence="9">
    <location>
        <begin position="1215"/>
        <end position="1240"/>
    </location>
</feature>
<feature type="compositionally biased region" description="Basic and acidic residues" evidence="9">
    <location>
        <begin position="1806"/>
        <end position="1821"/>
    </location>
</feature>
<feature type="region of interest" description="Disordered" evidence="9">
    <location>
        <begin position="1096"/>
        <end position="1145"/>
    </location>
</feature>
<feature type="compositionally biased region" description="Pro residues" evidence="9">
    <location>
        <begin position="308"/>
        <end position="324"/>
    </location>
</feature>
<feature type="region of interest" description="Disordered" evidence="9">
    <location>
        <begin position="1178"/>
        <end position="1293"/>
    </location>
</feature>
<keyword evidence="12" id="KW-1185">Reference proteome</keyword>
<feature type="compositionally biased region" description="Basic and acidic residues" evidence="9">
    <location>
        <begin position="190"/>
        <end position="208"/>
    </location>
</feature>
<feature type="compositionally biased region" description="Basic and acidic residues" evidence="9">
    <location>
        <begin position="567"/>
        <end position="583"/>
    </location>
</feature>
<feature type="domain" description="C2H2-type" evidence="10">
    <location>
        <begin position="2870"/>
        <end position="2897"/>
    </location>
</feature>
<keyword evidence="8" id="KW-0175">Coiled coil</keyword>
<dbReference type="PROSITE" id="PS50157">
    <property type="entry name" value="ZINC_FINGER_C2H2_2"/>
    <property type="match status" value="2"/>
</dbReference>
<feature type="region of interest" description="Disordered" evidence="9">
    <location>
        <begin position="620"/>
        <end position="1050"/>
    </location>
</feature>
<dbReference type="GO" id="GO:0003677">
    <property type="term" value="F:DNA binding"/>
    <property type="evidence" value="ECO:0007669"/>
    <property type="project" value="InterPro"/>
</dbReference>
<protein>
    <recommendedName>
        <fullName evidence="10">C2H2-type domain-containing protein</fullName>
    </recommendedName>
</protein>
<dbReference type="InParanoid" id="A0A7R8UTG5"/>
<feature type="compositionally biased region" description="Polar residues" evidence="9">
    <location>
        <begin position="1705"/>
        <end position="1722"/>
    </location>
</feature>
<evidence type="ECO:0000256" key="7">
    <source>
        <dbReference type="PROSITE-ProRule" id="PRU00042"/>
    </source>
</evidence>
<dbReference type="PANTHER" id="PTHR24406">
    <property type="entry name" value="TRANSCRIPTIONAL REPRESSOR CTCFL-RELATED"/>
    <property type="match status" value="1"/>
</dbReference>
<feature type="compositionally biased region" description="Low complexity" evidence="9">
    <location>
        <begin position="1888"/>
        <end position="1898"/>
    </location>
</feature>
<feature type="compositionally biased region" description="Acidic residues" evidence="9">
    <location>
        <begin position="1245"/>
        <end position="1274"/>
    </location>
</feature>
<dbReference type="InterPro" id="IPR048385">
    <property type="entry name" value="Med15_central"/>
</dbReference>
<feature type="region of interest" description="Disordered" evidence="9">
    <location>
        <begin position="1318"/>
        <end position="1391"/>
    </location>
</feature>
<dbReference type="InterPro" id="IPR050888">
    <property type="entry name" value="ZnF_C2H2-type_TF"/>
</dbReference>